<dbReference type="Gene3D" id="3.40.50.300">
    <property type="entry name" value="P-loop containing nucleotide triphosphate hydrolases"/>
    <property type="match status" value="1"/>
</dbReference>
<feature type="coiled-coil region" evidence="1">
    <location>
        <begin position="486"/>
        <end position="527"/>
    </location>
</feature>
<protein>
    <recommendedName>
        <fullName evidence="5">G domain-containing protein</fullName>
    </recommendedName>
</protein>
<name>A0A813DRB1_POLGL</name>
<keyword evidence="4" id="KW-1185">Reference proteome</keyword>
<sequence length="586" mass="66556">MICGLGTSVRAKRWRCDFWHADTLASVRLLHSSCLRQSRDPRQKLVSVMIGPSQSGKSTFLSMLHGMYGLPVPPQLEVGFGNESTTRVTASYFLPVQYLTWTSPVGTGKIACDSSMPRDHEDYSDKFCAIPNYVATWTSPAGTGKIACDSSMPRDHEDYIDKFCANSHYVANVQPRTDAAELYSWEIIDTPGFDDTTKHLDERHQFEVLKSLQTARTVNAFVFVVGKGIHFGNAFKRIFTQYWATFDRFHDRFLIVHTKWSPLEENYDNECKERVDAFNRNFPQAVDLQHFFVDCQFGSAKRSFPEQKKAFAAERINCVLDAVSARLPTCTSLLACCKTDHMKNVDAILTAHLEGQIDAANTAFTIADNKHAKAKQAPFEIIALLAQKQAEVKDIVDNLTSMDTKDLLIGGSDTKSFVGYWFTGSSTEIRVSCKHTVRGHKETINPNYTYAKWDNIYYPGTTVTGTLHSPWFTGYAGGLYAYVYSCDVHQVEIAKLKERHANLTKEVESLVERRNILQRDMQELGQEWTDLKSRIELLGKRCGELKATHLPLEEFLVFHDVYKRPPETPAKELFRMYCIRKDGKDM</sequence>
<evidence type="ECO:0000313" key="3">
    <source>
        <dbReference type="EMBL" id="CAE8697414.1"/>
    </source>
</evidence>
<evidence type="ECO:0000313" key="4">
    <source>
        <dbReference type="Proteomes" id="UP000654075"/>
    </source>
</evidence>
<dbReference type="EMBL" id="CAJNNW010028737">
    <property type="protein sequence ID" value="CAE8697414.1"/>
    <property type="molecule type" value="Genomic_DNA"/>
</dbReference>
<evidence type="ECO:0008006" key="5">
    <source>
        <dbReference type="Google" id="ProtNLM"/>
    </source>
</evidence>
<evidence type="ECO:0000313" key="2">
    <source>
        <dbReference type="EMBL" id="CAE8589074.1"/>
    </source>
</evidence>
<dbReference type="OrthoDB" id="410148at2759"/>
<proteinExistence type="predicted"/>
<dbReference type="SUPFAM" id="SSF52540">
    <property type="entry name" value="P-loop containing nucleoside triphosphate hydrolases"/>
    <property type="match status" value="1"/>
</dbReference>
<keyword evidence="1" id="KW-0175">Coiled coil</keyword>
<dbReference type="EMBL" id="CAJNNV010003467">
    <property type="protein sequence ID" value="CAE8589074.1"/>
    <property type="molecule type" value="Genomic_DNA"/>
</dbReference>
<accession>A0A813DRB1</accession>
<evidence type="ECO:0000256" key="1">
    <source>
        <dbReference type="SAM" id="Coils"/>
    </source>
</evidence>
<dbReference type="Proteomes" id="UP000626109">
    <property type="component" value="Unassembled WGS sequence"/>
</dbReference>
<comment type="caution">
    <text evidence="2">The sequence shown here is derived from an EMBL/GenBank/DDBJ whole genome shotgun (WGS) entry which is preliminary data.</text>
</comment>
<gene>
    <name evidence="2" type="ORF">PGLA1383_LOCUS7853</name>
    <name evidence="3" type="ORF">PGLA2088_LOCUS30297</name>
</gene>
<dbReference type="AlphaFoldDB" id="A0A813DRB1"/>
<organism evidence="2 4">
    <name type="scientific">Polarella glacialis</name>
    <name type="common">Dinoflagellate</name>
    <dbReference type="NCBI Taxonomy" id="89957"/>
    <lineage>
        <taxon>Eukaryota</taxon>
        <taxon>Sar</taxon>
        <taxon>Alveolata</taxon>
        <taxon>Dinophyceae</taxon>
        <taxon>Suessiales</taxon>
        <taxon>Suessiaceae</taxon>
        <taxon>Polarella</taxon>
    </lineage>
</organism>
<dbReference type="Proteomes" id="UP000654075">
    <property type="component" value="Unassembled WGS sequence"/>
</dbReference>
<reference evidence="2" key="1">
    <citation type="submission" date="2021-02" db="EMBL/GenBank/DDBJ databases">
        <authorList>
            <person name="Dougan E. K."/>
            <person name="Rhodes N."/>
            <person name="Thang M."/>
            <person name="Chan C."/>
        </authorList>
    </citation>
    <scope>NUCLEOTIDE SEQUENCE</scope>
</reference>
<dbReference type="InterPro" id="IPR027417">
    <property type="entry name" value="P-loop_NTPase"/>
</dbReference>